<dbReference type="EMBL" id="FZOB01000009">
    <property type="protein sequence ID" value="SNR83210.1"/>
    <property type="molecule type" value="Genomic_DNA"/>
</dbReference>
<keyword evidence="3" id="KW-1185">Reference proteome</keyword>
<sequence length="409" mass="44828">MEMENTGVVDLQPAIQAFEELRGEIGRLGIWRNGSYLGKHLPEEVSGDIIEWIKETYGGGRYQVVLYGTDGKVKKRLSFSVAGEPKEPGEKKEGSDGTIELLRELIEKLEDRKSGGTDTVALFQMMLQMQQQQFQLLLQTLKGEKRESSFIDKFVDKVLSNPAVLMSAGGAVWKLLQKAISSKNELLELIRVAKDDPELKELAVQAVGAKYGGAGGLIDKVLSNPELLNKTLEIVNKALSVKAAGRNPVPVIKKEIRKLSPSVDKPVEKSTNMGEVVNNGQNGIGIQEIVAVGTRILQMAESGRSAVEIWNSLSDEEIDIFVTLVDGYGMKTADDMVKVLEGLPVPRFTIAGYIEAINRHKQVVNELISFCVMDEVQEGIQENAQAEIEGISGQDKRNTTGETSGESQE</sequence>
<dbReference type="OrthoDB" id="9821712at2"/>
<dbReference type="AlphaFoldDB" id="A0A238ZIY1"/>
<reference evidence="3" key="1">
    <citation type="submission" date="2017-06" db="EMBL/GenBank/DDBJ databases">
        <authorList>
            <person name="Varghese N."/>
            <person name="Submissions S."/>
        </authorList>
    </citation>
    <scope>NUCLEOTIDE SEQUENCE [LARGE SCALE GENOMIC DNA]</scope>
    <source>
        <strain evidence="3">DSM 15668</strain>
    </source>
</reference>
<dbReference type="Proteomes" id="UP000198405">
    <property type="component" value="Unassembled WGS sequence"/>
</dbReference>
<gene>
    <name evidence="2" type="ORF">SAMN06265340_10911</name>
</gene>
<protein>
    <submittedName>
        <fullName evidence="2">Uncharacterized protein</fullName>
    </submittedName>
</protein>
<dbReference type="RefSeq" id="WP_089323314.1">
    <property type="nucleotide sequence ID" value="NZ_FZOB01000009.1"/>
</dbReference>
<organism evidence="2 3">
    <name type="scientific">Desulfurobacterium atlanticum</name>
    <dbReference type="NCBI Taxonomy" id="240169"/>
    <lineage>
        <taxon>Bacteria</taxon>
        <taxon>Pseudomonadati</taxon>
        <taxon>Aquificota</taxon>
        <taxon>Aquificia</taxon>
        <taxon>Desulfurobacteriales</taxon>
        <taxon>Desulfurobacteriaceae</taxon>
        <taxon>Desulfurobacterium</taxon>
    </lineage>
</organism>
<feature type="compositionally biased region" description="Polar residues" evidence="1">
    <location>
        <begin position="400"/>
        <end position="409"/>
    </location>
</feature>
<evidence type="ECO:0000313" key="2">
    <source>
        <dbReference type="EMBL" id="SNR83210.1"/>
    </source>
</evidence>
<proteinExistence type="predicted"/>
<evidence type="ECO:0000256" key="1">
    <source>
        <dbReference type="SAM" id="MobiDB-lite"/>
    </source>
</evidence>
<evidence type="ECO:0000313" key="3">
    <source>
        <dbReference type="Proteomes" id="UP000198405"/>
    </source>
</evidence>
<name>A0A238ZIY1_9BACT</name>
<feature type="region of interest" description="Disordered" evidence="1">
    <location>
        <begin position="386"/>
        <end position="409"/>
    </location>
</feature>
<accession>A0A238ZIY1</accession>